<keyword evidence="3" id="KW-1185">Reference proteome</keyword>
<organism evidence="2 3">
    <name type="scientific">Acinetobacter chengduensis</name>
    <dbReference type="NCBI Taxonomy" id="2420890"/>
    <lineage>
        <taxon>Bacteria</taxon>
        <taxon>Pseudomonadati</taxon>
        <taxon>Pseudomonadota</taxon>
        <taxon>Gammaproteobacteria</taxon>
        <taxon>Moraxellales</taxon>
        <taxon>Moraxellaceae</taxon>
        <taxon>Acinetobacter</taxon>
    </lineage>
</organism>
<feature type="transmembrane region" description="Helical" evidence="1">
    <location>
        <begin position="6"/>
        <end position="24"/>
    </location>
</feature>
<keyword evidence="1" id="KW-0472">Membrane</keyword>
<protein>
    <submittedName>
        <fullName evidence="2">Uncharacterized protein</fullName>
    </submittedName>
</protein>
<reference evidence="2 3" key="1">
    <citation type="submission" date="2018-09" db="EMBL/GenBank/DDBJ databases">
        <title>The draft genome of Acinetobacter sp. strains.</title>
        <authorList>
            <person name="Qin J."/>
            <person name="Feng Y."/>
            <person name="Zong Z."/>
        </authorList>
    </citation>
    <scope>NUCLEOTIDE SEQUENCE [LARGE SCALE GENOMIC DNA]</scope>
    <source>
        <strain evidence="2 3">WCHAc060005</strain>
    </source>
</reference>
<gene>
    <name evidence="2" type="ORF">D9K81_02140</name>
</gene>
<evidence type="ECO:0000313" key="2">
    <source>
        <dbReference type="EMBL" id="RLL23953.1"/>
    </source>
</evidence>
<feature type="transmembrane region" description="Helical" evidence="1">
    <location>
        <begin position="130"/>
        <end position="148"/>
    </location>
</feature>
<keyword evidence="1" id="KW-0812">Transmembrane</keyword>
<comment type="caution">
    <text evidence="2">The sequence shown here is derived from an EMBL/GenBank/DDBJ whole genome shotgun (WGS) entry which is preliminary data.</text>
</comment>
<dbReference type="EMBL" id="RCHC01000002">
    <property type="protein sequence ID" value="RLL23953.1"/>
    <property type="molecule type" value="Genomic_DNA"/>
</dbReference>
<dbReference type="RefSeq" id="WP_121523099.1">
    <property type="nucleotide sequence ID" value="NZ_RCHC01000002.1"/>
</dbReference>
<sequence length="213" mass="25084">MEYLNPIASVIAIIVAIFSIPKILHEISEQKRKKFRDELNFYKEYFENYYKNRDSTIPLLVRDKATHTLTRSMFINANLANHFIELHENRKADFQKVIDAFHFGHKYISIDEENWVFKPTIKKLMQRRNLYYFSIIPLMSYIYVLYGTEVGNSLHLVLRSLGALSTIILSVQLLDKTLNLEEADKFFKIINNIDKIDNTEHQLPSDSYIDKAS</sequence>
<name>A0ABX9TZ59_9GAMM</name>
<dbReference type="Proteomes" id="UP000280271">
    <property type="component" value="Unassembled WGS sequence"/>
</dbReference>
<proteinExistence type="predicted"/>
<evidence type="ECO:0000313" key="3">
    <source>
        <dbReference type="Proteomes" id="UP000280271"/>
    </source>
</evidence>
<accession>A0ABX9TZ59</accession>
<keyword evidence="1" id="KW-1133">Transmembrane helix</keyword>
<evidence type="ECO:0000256" key="1">
    <source>
        <dbReference type="SAM" id="Phobius"/>
    </source>
</evidence>